<dbReference type="EMBL" id="MU394286">
    <property type="protein sequence ID" value="KAI6091593.1"/>
    <property type="molecule type" value="Genomic_DNA"/>
</dbReference>
<proteinExistence type="predicted"/>
<comment type="caution">
    <text evidence="1">The sequence shown here is derived from an EMBL/GenBank/DDBJ whole genome shotgun (WGS) entry which is preliminary data.</text>
</comment>
<evidence type="ECO:0000313" key="1">
    <source>
        <dbReference type="EMBL" id="KAI6091593.1"/>
    </source>
</evidence>
<dbReference type="Proteomes" id="UP001497680">
    <property type="component" value="Unassembled WGS sequence"/>
</dbReference>
<organism evidence="1 2">
    <name type="scientific">Hypoxylon rubiginosum</name>
    <dbReference type="NCBI Taxonomy" id="110542"/>
    <lineage>
        <taxon>Eukaryota</taxon>
        <taxon>Fungi</taxon>
        <taxon>Dikarya</taxon>
        <taxon>Ascomycota</taxon>
        <taxon>Pezizomycotina</taxon>
        <taxon>Sordariomycetes</taxon>
        <taxon>Xylariomycetidae</taxon>
        <taxon>Xylariales</taxon>
        <taxon>Hypoxylaceae</taxon>
        <taxon>Hypoxylon</taxon>
    </lineage>
</organism>
<gene>
    <name evidence="1" type="ORF">F4821DRAFT_267436</name>
</gene>
<reference evidence="1 2" key="1">
    <citation type="journal article" date="2022" name="New Phytol.">
        <title>Ecological generalism drives hyperdiversity of secondary metabolite gene clusters in xylarialean endophytes.</title>
        <authorList>
            <person name="Franco M.E.E."/>
            <person name="Wisecaver J.H."/>
            <person name="Arnold A.E."/>
            <person name="Ju Y.M."/>
            <person name="Slot J.C."/>
            <person name="Ahrendt S."/>
            <person name="Moore L.P."/>
            <person name="Eastman K.E."/>
            <person name="Scott K."/>
            <person name="Konkel Z."/>
            <person name="Mondo S.J."/>
            <person name="Kuo A."/>
            <person name="Hayes R.D."/>
            <person name="Haridas S."/>
            <person name="Andreopoulos B."/>
            <person name="Riley R."/>
            <person name="LaButti K."/>
            <person name="Pangilinan J."/>
            <person name="Lipzen A."/>
            <person name="Amirebrahimi M."/>
            <person name="Yan J."/>
            <person name="Adam C."/>
            <person name="Keymanesh K."/>
            <person name="Ng V."/>
            <person name="Louie K."/>
            <person name="Northen T."/>
            <person name="Drula E."/>
            <person name="Henrissat B."/>
            <person name="Hsieh H.M."/>
            <person name="Youens-Clark K."/>
            <person name="Lutzoni F."/>
            <person name="Miadlikowska J."/>
            <person name="Eastwood D.C."/>
            <person name="Hamelin R.C."/>
            <person name="Grigoriev I.V."/>
            <person name="U'Ren J.M."/>
        </authorList>
    </citation>
    <scope>NUCLEOTIDE SEQUENCE [LARGE SCALE GENOMIC DNA]</scope>
    <source>
        <strain evidence="1 2">ER1909</strain>
    </source>
</reference>
<keyword evidence="2" id="KW-1185">Reference proteome</keyword>
<evidence type="ECO:0000313" key="2">
    <source>
        <dbReference type="Proteomes" id="UP001497680"/>
    </source>
</evidence>
<sequence>MADGKLSMNTNIIVSPPNPKHYVISKRGSNWSWEIAALVLSVGAASALIALLVYVDGEPLNYWSFFISPNALMSVLAAVSRTSLGFTISSCLAQAKWNWFRRRPDSLIGFDRFDDASRGPWGSLWLIVWLRRPHWVAIGAVTTIMLIAFEPFLQLLVSFNDDFQVKHGDWQSNISLCNTLDVGIYNIKEPESPVSMLIQPSNESITLWKYDFQSDEGISSAFRSGFYIRSSTDLLPTPKFFCSTLNCTWETSPTIAICSECADITRALTRYETRYEDGRHSLTNALPFINITNWHNSNGSNNNWVQMTATRITDSQRTISFKHLTTMITTLQVIKASDEYEDSYFLSAPTVKATECALYFCVKALESTVEDGILRERVVASWHGRDMSSYLKQPPDDEDRGFSSFEAWSNHSLYSLSGDVIRDDLRFQINRDDRKLYNMDDEQYPMSITQNTIGSVLHLVNDEILGENMVWPHGNPAAILQALHERGNLTGVFDNVARLVSNWIRDFHGSEKMGSEQKRIIVQIKWPFSILPALTISLGYMFSIWTMLETRQLSLRPWKTDMVETLAHCADVETGMQLMRANRNGNLRNVARGMKVRLENTKRGLELRVKRDSKR</sequence>
<accession>A0ACC0DGF4</accession>
<protein>
    <submittedName>
        <fullName evidence="1">Uncharacterized protein</fullName>
    </submittedName>
</protein>
<name>A0ACC0DGF4_9PEZI</name>